<dbReference type="OrthoDB" id="6610352at2759"/>
<feature type="compositionally biased region" description="Polar residues" evidence="2">
    <location>
        <begin position="8"/>
        <end position="46"/>
    </location>
</feature>
<feature type="coiled-coil region" evidence="1">
    <location>
        <begin position="251"/>
        <end position="278"/>
    </location>
</feature>
<keyword evidence="4" id="KW-1185">Reference proteome</keyword>
<accession>A0A5E4MNI8</accession>
<dbReference type="AlphaFoldDB" id="A0A5E4MNI8"/>
<gene>
    <name evidence="3" type="ORF">CINCED_3A015181</name>
</gene>
<dbReference type="EMBL" id="CABPRJ010000965">
    <property type="protein sequence ID" value="VVC33199.1"/>
    <property type="molecule type" value="Genomic_DNA"/>
</dbReference>
<name>A0A5E4MNI8_9HEMI</name>
<feature type="region of interest" description="Disordered" evidence="2">
    <location>
        <begin position="1"/>
        <end position="77"/>
    </location>
</feature>
<sequence>MMDKNKTTKSNTPAVTSKTPSKAPNTRSGPSIKINTPSRNFNANRSNNDKSSGKCPNLRSKSNLTRNDNRNTGGLKNITCSNITIERNGSLPNLNLNGNRTQLDKTTQLRFAYDKYLSSLEAKYVLQRTETKINSNISEQKKIFLEEFDMLKKQLQSLSNELELTKTLKIEKNILDKKFEVIELLHKNVAISKSDEELMSLYTNTASKVVVKNFKEMDETDLNTVRSLLNEIIEPLKLLDYENKINARIQLKDLLIKVVMLTNELDNYKLKCEELFDKQTSMQNYNSALKILQAQFGENPDTTLVSNSDIMQDIQQLLDEI</sequence>
<evidence type="ECO:0000256" key="2">
    <source>
        <dbReference type="SAM" id="MobiDB-lite"/>
    </source>
</evidence>
<evidence type="ECO:0000313" key="4">
    <source>
        <dbReference type="Proteomes" id="UP000325440"/>
    </source>
</evidence>
<evidence type="ECO:0000313" key="3">
    <source>
        <dbReference type="EMBL" id="VVC33199.1"/>
    </source>
</evidence>
<feature type="coiled-coil region" evidence="1">
    <location>
        <begin position="141"/>
        <end position="168"/>
    </location>
</feature>
<reference evidence="3 4" key="1">
    <citation type="submission" date="2019-08" db="EMBL/GenBank/DDBJ databases">
        <authorList>
            <person name="Alioto T."/>
            <person name="Alioto T."/>
            <person name="Gomez Garrido J."/>
        </authorList>
    </citation>
    <scope>NUCLEOTIDE SEQUENCE [LARGE SCALE GENOMIC DNA]</scope>
</reference>
<proteinExistence type="predicted"/>
<evidence type="ECO:0000256" key="1">
    <source>
        <dbReference type="SAM" id="Coils"/>
    </source>
</evidence>
<organism evidence="3 4">
    <name type="scientific">Cinara cedri</name>
    <dbReference type="NCBI Taxonomy" id="506608"/>
    <lineage>
        <taxon>Eukaryota</taxon>
        <taxon>Metazoa</taxon>
        <taxon>Ecdysozoa</taxon>
        <taxon>Arthropoda</taxon>
        <taxon>Hexapoda</taxon>
        <taxon>Insecta</taxon>
        <taxon>Pterygota</taxon>
        <taxon>Neoptera</taxon>
        <taxon>Paraneoptera</taxon>
        <taxon>Hemiptera</taxon>
        <taxon>Sternorrhyncha</taxon>
        <taxon>Aphidomorpha</taxon>
        <taxon>Aphidoidea</taxon>
        <taxon>Aphididae</taxon>
        <taxon>Lachninae</taxon>
        <taxon>Cinara</taxon>
    </lineage>
</organism>
<protein>
    <submittedName>
        <fullName evidence="3">Uncharacterized protein</fullName>
    </submittedName>
</protein>
<feature type="compositionally biased region" description="Polar residues" evidence="2">
    <location>
        <begin position="59"/>
        <end position="77"/>
    </location>
</feature>
<keyword evidence="1" id="KW-0175">Coiled coil</keyword>
<dbReference type="Proteomes" id="UP000325440">
    <property type="component" value="Unassembled WGS sequence"/>
</dbReference>